<evidence type="ECO:0000259" key="2">
    <source>
        <dbReference type="PROSITE" id="PS50112"/>
    </source>
</evidence>
<dbReference type="NCBIfam" id="TIGR00229">
    <property type="entry name" value="sensory_box"/>
    <property type="match status" value="2"/>
</dbReference>
<feature type="domain" description="PAS" evidence="2">
    <location>
        <begin position="356"/>
        <end position="426"/>
    </location>
</feature>
<dbReference type="SMART" id="SM00267">
    <property type="entry name" value="GGDEF"/>
    <property type="match status" value="1"/>
</dbReference>
<name>A0ABP7AF54_9ACTN</name>
<dbReference type="SMART" id="SM00065">
    <property type="entry name" value="GAF"/>
    <property type="match status" value="2"/>
</dbReference>
<dbReference type="CDD" id="cd01949">
    <property type="entry name" value="GGDEF"/>
    <property type="match status" value="1"/>
</dbReference>
<dbReference type="SMART" id="SM00091">
    <property type="entry name" value="PAS"/>
    <property type="match status" value="2"/>
</dbReference>
<dbReference type="Pfam" id="PF08448">
    <property type="entry name" value="PAS_4"/>
    <property type="match status" value="1"/>
</dbReference>
<dbReference type="InterPro" id="IPR043128">
    <property type="entry name" value="Rev_trsase/Diguanyl_cyclase"/>
</dbReference>
<keyword evidence="6" id="KW-1185">Reference proteome</keyword>
<gene>
    <name evidence="5" type="ORF">GCM10022223_56440</name>
</gene>
<feature type="domain" description="GGDEF" evidence="4">
    <location>
        <begin position="675"/>
        <end position="797"/>
    </location>
</feature>
<feature type="compositionally biased region" description="Polar residues" evidence="1">
    <location>
        <begin position="27"/>
        <end position="41"/>
    </location>
</feature>
<dbReference type="CDD" id="cd00130">
    <property type="entry name" value="PAS"/>
    <property type="match status" value="2"/>
</dbReference>
<dbReference type="SMART" id="SM00086">
    <property type="entry name" value="PAC"/>
    <property type="match status" value="2"/>
</dbReference>
<feature type="domain" description="PAC" evidence="3">
    <location>
        <begin position="303"/>
        <end position="355"/>
    </location>
</feature>
<dbReference type="InterPro" id="IPR003018">
    <property type="entry name" value="GAF"/>
</dbReference>
<dbReference type="InterPro" id="IPR035965">
    <property type="entry name" value="PAS-like_dom_sf"/>
</dbReference>
<protein>
    <recommendedName>
        <fullName evidence="7">PAS domain S-box-containing protein/diguanylate cyclase (GGDEF)-like protein</fullName>
    </recommendedName>
</protein>
<dbReference type="Pfam" id="PF00989">
    <property type="entry name" value="PAS"/>
    <property type="match status" value="1"/>
</dbReference>
<evidence type="ECO:0000259" key="4">
    <source>
        <dbReference type="PROSITE" id="PS50887"/>
    </source>
</evidence>
<organism evidence="5 6">
    <name type="scientific">Kineosporia mesophila</name>
    <dbReference type="NCBI Taxonomy" id="566012"/>
    <lineage>
        <taxon>Bacteria</taxon>
        <taxon>Bacillati</taxon>
        <taxon>Actinomycetota</taxon>
        <taxon>Actinomycetes</taxon>
        <taxon>Kineosporiales</taxon>
        <taxon>Kineosporiaceae</taxon>
        <taxon>Kineosporia</taxon>
    </lineage>
</organism>
<dbReference type="InterPro" id="IPR000160">
    <property type="entry name" value="GGDEF_dom"/>
</dbReference>
<dbReference type="InterPro" id="IPR029016">
    <property type="entry name" value="GAF-like_dom_sf"/>
</dbReference>
<proteinExistence type="predicted"/>
<dbReference type="InterPro" id="IPR029787">
    <property type="entry name" value="Nucleotide_cyclase"/>
</dbReference>
<comment type="caution">
    <text evidence="5">The sequence shown here is derived from an EMBL/GenBank/DDBJ whole genome shotgun (WGS) entry which is preliminary data.</text>
</comment>
<evidence type="ECO:0000313" key="5">
    <source>
        <dbReference type="EMBL" id="GAA3631155.1"/>
    </source>
</evidence>
<dbReference type="PROSITE" id="PS50112">
    <property type="entry name" value="PAS"/>
    <property type="match status" value="1"/>
</dbReference>
<dbReference type="PROSITE" id="PS50113">
    <property type="entry name" value="PAC"/>
    <property type="match status" value="2"/>
</dbReference>
<dbReference type="Proteomes" id="UP001501074">
    <property type="component" value="Unassembled WGS sequence"/>
</dbReference>
<reference evidence="6" key="1">
    <citation type="journal article" date="2019" name="Int. J. Syst. Evol. Microbiol.">
        <title>The Global Catalogue of Microorganisms (GCM) 10K type strain sequencing project: providing services to taxonomists for standard genome sequencing and annotation.</title>
        <authorList>
            <consortium name="The Broad Institute Genomics Platform"/>
            <consortium name="The Broad Institute Genome Sequencing Center for Infectious Disease"/>
            <person name="Wu L."/>
            <person name="Ma J."/>
        </authorList>
    </citation>
    <scope>NUCLEOTIDE SEQUENCE [LARGE SCALE GENOMIC DNA]</scope>
    <source>
        <strain evidence="6">JCM 16902</strain>
    </source>
</reference>
<dbReference type="PANTHER" id="PTHR45138:SF9">
    <property type="entry name" value="DIGUANYLATE CYCLASE DGCM-RELATED"/>
    <property type="match status" value="1"/>
</dbReference>
<dbReference type="PANTHER" id="PTHR45138">
    <property type="entry name" value="REGULATORY COMPONENTS OF SENSORY TRANSDUCTION SYSTEM"/>
    <property type="match status" value="1"/>
</dbReference>
<dbReference type="EMBL" id="BAAAZO010000011">
    <property type="protein sequence ID" value="GAA3631155.1"/>
    <property type="molecule type" value="Genomic_DNA"/>
</dbReference>
<dbReference type="InterPro" id="IPR000700">
    <property type="entry name" value="PAS-assoc_C"/>
</dbReference>
<dbReference type="InterPro" id="IPR001610">
    <property type="entry name" value="PAC"/>
</dbReference>
<dbReference type="Gene3D" id="3.30.70.270">
    <property type="match status" value="1"/>
</dbReference>
<dbReference type="PROSITE" id="PS50887">
    <property type="entry name" value="GGDEF"/>
    <property type="match status" value="1"/>
</dbReference>
<feature type="region of interest" description="Disordered" evidence="1">
    <location>
        <begin position="1"/>
        <end position="55"/>
    </location>
</feature>
<dbReference type="InterPro" id="IPR000014">
    <property type="entry name" value="PAS"/>
</dbReference>
<evidence type="ECO:0000313" key="6">
    <source>
        <dbReference type="Proteomes" id="UP001501074"/>
    </source>
</evidence>
<feature type="domain" description="PAC" evidence="3">
    <location>
        <begin position="430"/>
        <end position="481"/>
    </location>
</feature>
<dbReference type="NCBIfam" id="TIGR00254">
    <property type="entry name" value="GGDEF"/>
    <property type="match status" value="1"/>
</dbReference>
<dbReference type="RefSeq" id="WP_345718834.1">
    <property type="nucleotide sequence ID" value="NZ_BAAAZO010000011.1"/>
</dbReference>
<dbReference type="SUPFAM" id="SSF55781">
    <property type="entry name" value="GAF domain-like"/>
    <property type="match status" value="2"/>
</dbReference>
<dbReference type="InterPro" id="IPR013767">
    <property type="entry name" value="PAS_fold"/>
</dbReference>
<evidence type="ECO:0000256" key="1">
    <source>
        <dbReference type="SAM" id="MobiDB-lite"/>
    </source>
</evidence>
<dbReference type="InterPro" id="IPR050469">
    <property type="entry name" value="Diguanylate_Cyclase"/>
</dbReference>
<dbReference type="Pfam" id="PF00990">
    <property type="entry name" value="GGDEF"/>
    <property type="match status" value="1"/>
</dbReference>
<dbReference type="Gene3D" id="3.30.450.20">
    <property type="entry name" value="PAS domain"/>
    <property type="match status" value="2"/>
</dbReference>
<evidence type="ECO:0008006" key="7">
    <source>
        <dbReference type="Google" id="ProtNLM"/>
    </source>
</evidence>
<dbReference type="SUPFAM" id="SSF55073">
    <property type="entry name" value="Nucleotide cyclase"/>
    <property type="match status" value="1"/>
</dbReference>
<accession>A0ABP7AF54</accession>
<evidence type="ECO:0000259" key="3">
    <source>
        <dbReference type="PROSITE" id="PS50113"/>
    </source>
</evidence>
<dbReference type="InterPro" id="IPR013656">
    <property type="entry name" value="PAS_4"/>
</dbReference>
<dbReference type="Pfam" id="PF01590">
    <property type="entry name" value="GAF"/>
    <property type="match status" value="1"/>
</dbReference>
<sequence length="799" mass="87897">MGDANGARMSREAAPASDDGARPDASGATSAVVPQQFTPSAPGQEGQDGPGAQEEQQRLADLHALNVLDTPPEQGFDDLVQLAATLTHCPIALVTLIDAQRQWFKAKVGTDLCATARQVAFCDHVVRDRAELEVPDLRRDSRFAHNPAVIGPPLAVFYAGFPVTAASGAVLGTICVIDGVERTLSPGQREGMRALARQVSTQLELRRRTIEQAREIELRTASQRQLARSRSEYRLLAENSGDVVARCTLNGRITYLGPSVDRSAGPGRRVDLEVSTMLLTRVHPDDRPAMRTAMEAVGNGASELVTVRLIAQDKIWHWMECTLAPLYDPERERLEIHCAARDITERMRTTARIARSEEKFRSIFDGSPMGITLTDAEGRLISANPAMSRLLGVPQDELIGRLRSEFVHPADNNAHPEAMRRLRSNPGSSLEVLVRFRRHDGVLAWASAWLSWIDDGEPEPHLLAHVFDITDRHQAETELADSEANLAAIARVTRRILAGDDARTAIVTALVEIAGASIATVFERSGPDEFVITGCSDFTLVGSTYPAWSVPATAAVWREQKPMFIDRAEGNPLVSQRMVRLVNAKSLLYQPIRKGGEMTALLGITWDKELTDVGDRRLKAVAQLADEAALALEHDDLLRRYEDLAGTDQLTGLPNRRSWDERLSVLLALAQRTGDPFVIAVADVDRFKVYNDTYGHLEGDTLLREVADAARGQLRTEDTVARWGGEEFAIALTNCDEALAGEVLDRVRRSVPRGQSISIGYCWWRAEETAESLMNKADSALYEAKRSGRDRVVRAVSED</sequence>
<dbReference type="SUPFAM" id="SSF55785">
    <property type="entry name" value="PYP-like sensor domain (PAS domain)"/>
    <property type="match status" value="2"/>
</dbReference>
<dbReference type="Gene3D" id="3.30.450.40">
    <property type="match status" value="2"/>
</dbReference>